<sequence length="150" mass="16400">MIFSRSVHIVANGSISSFLLAAWYSIVYMDHIFFMKSSIQGYFGCFHVSATVNNALFVTVLCLTESVDRVHSCNCIHLACWLEAGPTCIAGLAGPVSLCCAFTPASAQHEDSRAEIQEGKSPVCGTLSELCLLSLLMAHWPRQITRPRSE</sequence>
<protein>
    <submittedName>
        <fullName evidence="2">Uncharacterized protein</fullName>
    </submittedName>
</protein>
<name>A0A7J7U5K1_MYOMY</name>
<dbReference type="Proteomes" id="UP000527355">
    <property type="component" value="Unassembled WGS sequence"/>
</dbReference>
<keyword evidence="3" id="KW-1185">Reference proteome</keyword>
<comment type="caution">
    <text evidence="2">The sequence shown here is derived from an EMBL/GenBank/DDBJ whole genome shotgun (WGS) entry which is preliminary data.</text>
</comment>
<keyword evidence="1" id="KW-0812">Transmembrane</keyword>
<evidence type="ECO:0000313" key="2">
    <source>
        <dbReference type="EMBL" id="KAF6308111.1"/>
    </source>
</evidence>
<gene>
    <name evidence="2" type="ORF">mMyoMyo1_008889</name>
</gene>
<keyword evidence="1" id="KW-0472">Membrane</keyword>
<feature type="transmembrane region" description="Helical" evidence="1">
    <location>
        <begin position="6"/>
        <end position="27"/>
    </location>
</feature>
<organism evidence="2 3">
    <name type="scientific">Myotis myotis</name>
    <name type="common">Greater mouse-eared bat</name>
    <name type="synonym">Vespertilio myotis</name>
    <dbReference type="NCBI Taxonomy" id="51298"/>
    <lineage>
        <taxon>Eukaryota</taxon>
        <taxon>Metazoa</taxon>
        <taxon>Chordata</taxon>
        <taxon>Craniata</taxon>
        <taxon>Vertebrata</taxon>
        <taxon>Euteleostomi</taxon>
        <taxon>Mammalia</taxon>
        <taxon>Eutheria</taxon>
        <taxon>Laurasiatheria</taxon>
        <taxon>Chiroptera</taxon>
        <taxon>Yangochiroptera</taxon>
        <taxon>Vespertilionidae</taxon>
        <taxon>Myotis</taxon>
    </lineage>
</organism>
<dbReference type="EMBL" id="JABWUV010000014">
    <property type="protein sequence ID" value="KAF6308111.1"/>
    <property type="molecule type" value="Genomic_DNA"/>
</dbReference>
<proteinExistence type="predicted"/>
<keyword evidence="1" id="KW-1133">Transmembrane helix</keyword>
<accession>A0A7J7U5K1</accession>
<reference evidence="2 3" key="1">
    <citation type="journal article" date="2020" name="Nature">
        <title>Six reference-quality genomes reveal evolution of bat adaptations.</title>
        <authorList>
            <person name="Jebb D."/>
            <person name="Huang Z."/>
            <person name="Pippel M."/>
            <person name="Hughes G.M."/>
            <person name="Lavrichenko K."/>
            <person name="Devanna P."/>
            <person name="Winkler S."/>
            <person name="Jermiin L.S."/>
            <person name="Skirmuntt E.C."/>
            <person name="Katzourakis A."/>
            <person name="Burkitt-Gray L."/>
            <person name="Ray D.A."/>
            <person name="Sullivan K.A.M."/>
            <person name="Roscito J.G."/>
            <person name="Kirilenko B.M."/>
            <person name="Davalos L.M."/>
            <person name="Corthals A.P."/>
            <person name="Power M.L."/>
            <person name="Jones G."/>
            <person name="Ransome R.D."/>
            <person name="Dechmann D.K.N."/>
            <person name="Locatelli A.G."/>
            <person name="Puechmaille S.J."/>
            <person name="Fedrigo O."/>
            <person name="Jarvis E.D."/>
            <person name="Hiller M."/>
            <person name="Vernes S.C."/>
            <person name="Myers E.W."/>
            <person name="Teeling E.C."/>
        </authorList>
    </citation>
    <scope>NUCLEOTIDE SEQUENCE [LARGE SCALE GENOMIC DNA]</scope>
    <source>
        <strain evidence="2">MMyoMyo1</strain>
        <tissue evidence="2">Flight muscle</tissue>
    </source>
</reference>
<dbReference type="AlphaFoldDB" id="A0A7J7U5K1"/>
<evidence type="ECO:0000313" key="3">
    <source>
        <dbReference type="Proteomes" id="UP000527355"/>
    </source>
</evidence>
<evidence type="ECO:0000256" key="1">
    <source>
        <dbReference type="SAM" id="Phobius"/>
    </source>
</evidence>